<evidence type="ECO:0000313" key="3">
    <source>
        <dbReference type="Proteomes" id="UP001246244"/>
    </source>
</evidence>
<feature type="domain" description="PKD" evidence="1">
    <location>
        <begin position="74"/>
        <end position="125"/>
    </location>
</feature>
<dbReference type="EMBL" id="JAVKPK010000029">
    <property type="protein sequence ID" value="MDR7665842.1"/>
    <property type="molecule type" value="Genomic_DNA"/>
</dbReference>
<dbReference type="Proteomes" id="UP001246244">
    <property type="component" value="Unassembled WGS sequence"/>
</dbReference>
<protein>
    <submittedName>
        <fullName evidence="2">PKD domain-containing protein</fullName>
    </submittedName>
</protein>
<reference evidence="3" key="1">
    <citation type="submission" date="2023-07" db="EMBL/GenBank/DDBJ databases">
        <title>Whole-genome sequencing of a new Methanosarcina sp. Z-7115.</title>
        <authorList>
            <person name="Zhilina T.N."/>
            <person name="Merkel A.Y."/>
        </authorList>
    </citation>
    <scope>NUCLEOTIDE SEQUENCE [LARGE SCALE GENOMIC DNA]</scope>
    <source>
        <strain evidence="3">Z-7115</strain>
    </source>
</reference>
<dbReference type="Gene3D" id="2.60.40.10">
    <property type="entry name" value="Immunoglobulins"/>
    <property type="match status" value="1"/>
</dbReference>
<comment type="caution">
    <text evidence="2">The sequence shown here is derived from an EMBL/GenBank/DDBJ whole genome shotgun (WGS) entry which is preliminary data.</text>
</comment>
<dbReference type="InterPro" id="IPR013783">
    <property type="entry name" value="Ig-like_fold"/>
</dbReference>
<keyword evidence="3" id="KW-1185">Reference proteome</keyword>
<evidence type="ECO:0000313" key="2">
    <source>
        <dbReference type="EMBL" id="MDR7665842.1"/>
    </source>
</evidence>
<sequence length="143" mass="15658">MKNNGKSIWKITVSLFTILMMLTLLSAEASAKLTIYPTPLGAGTPPATSRLSCACGDNRIDYTAVAVSNDPRVVQFKDRSTGDETYIRWDFGDGTSLSGTQITSSLKNPVHKFPKTGYYISCMTIKGSGCVEKMWVHKTLILK</sequence>
<gene>
    <name evidence="2" type="ORF">RG963_08665</name>
</gene>
<dbReference type="PROSITE" id="PS50093">
    <property type="entry name" value="PKD"/>
    <property type="match status" value="1"/>
</dbReference>
<dbReference type="SUPFAM" id="SSF49299">
    <property type="entry name" value="PKD domain"/>
    <property type="match status" value="1"/>
</dbReference>
<dbReference type="Pfam" id="PF18911">
    <property type="entry name" value="PKD_4"/>
    <property type="match status" value="1"/>
</dbReference>
<accession>A0ABU2D1I9</accession>
<evidence type="ECO:0000259" key="1">
    <source>
        <dbReference type="PROSITE" id="PS50093"/>
    </source>
</evidence>
<dbReference type="InterPro" id="IPR000601">
    <property type="entry name" value="PKD_dom"/>
</dbReference>
<proteinExistence type="predicted"/>
<name>A0ABU2D1I9_9EURY</name>
<dbReference type="RefSeq" id="WP_310575867.1">
    <property type="nucleotide sequence ID" value="NZ_JAVKPK010000029.1"/>
</dbReference>
<dbReference type="CDD" id="cd00146">
    <property type="entry name" value="PKD"/>
    <property type="match status" value="1"/>
</dbReference>
<dbReference type="InterPro" id="IPR035986">
    <property type="entry name" value="PKD_dom_sf"/>
</dbReference>
<organism evidence="2 3">
    <name type="scientific">Methanosarcina baikalica</name>
    <dbReference type="NCBI Taxonomy" id="3073890"/>
    <lineage>
        <taxon>Archaea</taxon>
        <taxon>Methanobacteriati</taxon>
        <taxon>Methanobacteriota</taxon>
        <taxon>Stenosarchaea group</taxon>
        <taxon>Methanomicrobia</taxon>
        <taxon>Methanosarcinales</taxon>
        <taxon>Methanosarcinaceae</taxon>
        <taxon>Methanosarcina</taxon>
    </lineage>
</organism>